<feature type="compositionally biased region" description="Low complexity" evidence="2">
    <location>
        <begin position="1"/>
        <end position="10"/>
    </location>
</feature>
<dbReference type="GO" id="GO:0051642">
    <property type="term" value="P:centrosome localization"/>
    <property type="evidence" value="ECO:0007669"/>
    <property type="project" value="TreeGrafter"/>
</dbReference>
<dbReference type="GO" id="GO:0005634">
    <property type="term" value="C:nucleus"/>
    <property type="evidence" value="ECO:0007669"/>
    <property type="project" value="TreeGrafter"/>
</dbReference>
<dbReference type="GO" id="GO:0007346">
    <property type="term" value="P:regulation of mitotic cell cycle"/>
    <property type="evidence" value="ECO:0007669"/>
    <property type="project" value="TreeGrafter"/>
</dbReference>
<dbReference type="AlphaFoldDB" id="V9KDB1"/>
<protein>
    <submittedName>
        <fullName evidence="3">Disks large-associated protein 5</fullName>
    </submittedName>
</protein>
<dbReference type="GO" id="GO:0007059">
    <property type="term" value="P:chromosome segregation"/>
    <property type="evidence" value="ECO:0007669"/>
    <property type="project" value="TreeGrafter"/>
</dbReference>
<evidence type="ECO:0000256" key="2">
    <source>
        <dbReference type="SAM" id="MobiDB-lite"/>
    </source>
</evidence>
<proteinExistence type="evidence at transcript level"/>
<dbReference type="GO" id="GO:0005737">
    <property type="term" value="C:cytoplasm"/>
    <property type="evidence" value="ECO:0007669"/>
    <property type="project" value="TreeGrafter"/>
</dbReference>
<comment type="similarity">
    <text evidence="1">Belongs to the SAPAP family.</text>
</comment>
<dbReference type="PANTHER" id="PTHR12353:SF1">
    <property type="entry name" value="DISKS LARGE-ASSOCIATED PROTEIN 5"/>
    <property type="match status" value="1"/>
</dbReference>
<dbReference type="EMBL" id="JW863719">
    <property type="protein sequence ID" value="AFO96236.1"/>
    <property type="molecule type" value="mRNA"/>
</dbReference>
<dbReference type="GO" id="GO:0031616">
    <property type="term" value="C:spindle pole centrosome"/>
    <property type="evidence" value="ECO:0007669"/>
    <property type="project" value="TreeGrafter"/>
</dbReference>
<organism evidence="3">
    <name type="scientific">Callorhinchus milii</name>
    <name type="common">Ghost shark</name>
    <dbReference type="NCBI Taxonomy" id="7868"/>
    <lineage>
        <taxon>Eukaryota</taxon>
        <taxon>Metazoa</taxon>
        <taxon>Chordata</taxon>
        <taxon>Craniata</taxon>
        <taxon>Vertebrata</taxon>
        <taxon>Chondrichthyes</taxon>
        <taxon>Holocephali</taxon>
        <taxon>Chimaeriformes</taxon>
        <taxon>Callorhinchidae</taxon>
        <taxon>Callorhinchus</taxon>
    </lineage>
</organism>
<dbReference type="GO" id="GO:0051382">
    <property type="term" value="P:kinetochore assembly"/>
    <property type="evidence" value="ECO:0007669"/>
    <property type="project" value="TreeGrafter"/>
</dbReference>
<feature type="region of interest" description="Disordered" evidence="2">
    <location>
        <begin position="139"/>
        <end position="191"/>
    </location>
</feature>
<name>V9KDB1_CALMI</name>
<reference evidence="3" key="1">
    <citation type="journal article" date="2014" name="Nature">
        <title>Elephant shark genome provides unique insights into gnathostome evolution.</title>
        <authorList>
            <consortium name="International Elephant Shark Genome Sequencing Consortium"/>
            <person name="Venkatesh B."/>
            <person name="Lee A.P."/>
            <person name="Ravi V."/>
            <person name="Maurya A.K."/>
            <person name="Lian M.M."/>
            <person name="Swann J.B."/>
            <person name="Ohta Y."/>
            <person name="Flajnik M.F."/>
            <person name="Sutoh Y."/>
            <person name="Kasahara M."/>
            <person name="Hoon S."/>
            <person name="Gangu V."/>
            <person name="Roy S.W."/>
            <person name="Irimia M."/>
            <person name="Korzh V."/>
            <person name="Kondrychyn I."/>
            <person name="Lim Z.W."/>
            <person name="Tay B.H."/>
            <person name="Tohari S."/>
            <person name="Kong K.W."/>
            <person name="Ho S."/>
            <person name="Lorente-Galdos B."/>
            <person name="Quilez J."/>
            <person name="Marques-Bonet T."/>
            <person name="Raney B.J."/>
            <person name="Ingham P.W."/>
            <person name="Tay A."/>
            <person name="Hillier L.W."/>
            <person name="Minx P."/>
            <person name="Boehm T."/>
            <person name="Wilson R.K."/>
            <person name="Brenner S."/>
            <person name="Warren W.C."/>
        </authorList>
    </citation>
    <scope>NUCLEOTIDE SEQUENCE</scope>
    <source>
        <tissue evidence="3">Testis</tissue>
    </source>
</reference>
<evidence type="ECO:0000256" key="1">
    <source>
        <dbReference type="ARBA" id="ARBA00008839"/>
    </source>
</evidence>
<feature type="region of interest" description="Disordered" evidence="2">
    <location>
        <begin position="1"/>
        <end position="26"/>
    </location>
</feature>
<dbReference type="GO" id="GO:0023052">
    <property type="term" value="P:signaling"/>
    <property type="evidence" value="ECO:0007669"/>
    <property type="project" value="InterPro"/>
</dbReference>
<dbReference type="InterPro" id="IPR005026">
    <property type="entry name" value="SAPAP"/>
</dbReference>
<evidence type="ECO:0000313" key="3">
    <source>
        <dbReference type="EMBL" id="AFO96236.1"/>
    </source>
</evidence>
<dbReference type="GO" id="GO:0008017">
    <property type="term" value="F:microtubule binding"/>
    <property type="evidence" value="ECO:0007669"/>
    <property type="project" value="TreeGrafter"/>
</dbReference>
<feature type="compositionally biased region" description="Basic and acidic residues" evidence="2">
    <location>
        <begin position="11"/>
        <end position="26"/>
    </location>
</feature>
<sequence>MSPLSPSQEQESSKAKTSVDSRREMLRRYKEDKLLRQLKAQRENPKPVFRAGVYRPDAAQYLELRTVPQTTEQSKPKTFLPSSLRVTRSMSKKLESMLPNETRHAVSTKVDSVVAHVKSNQGGYTRGLAVTQAQCQLPPPAAGAKERKAPHAAPLKPPQTRGRTEPKPALKVAGPVPAASINPPQTRGRTGLKPILKSAASVQVSEPRISVGKTLKQAEKEEKHYRKQAAHILPAQPEPEILPEPDSAEEMAGGAEEMALQAGDGRQILSSATVLAPGEVDKKVSFAPENYAFRPMTGLAPFIFTPLSPRQAASFLGTSSWGPIGHKHSRGNRICSPTVCTTVESKSALEINCDTKGEEPAAIVDDVEAPVCRKPQESLAASLSIDVKGSIHDVPYFRGVMRSETEKLTALCQQWESQAELPEVADSGKDLIRTTVGQARLLMAQRFKQFQGLIDDCQMERGQKEVTCTDLDGFWDMIYFQVEDVSKKFDLLKTLQENGWQEQRDVPSLPKRVVKKKIALGKSSAGKSDKSEHMARKSRLAEVKAAMKAKLKLGVDSSEVERNLKEEMVVFDAGFFRVESPAKVFPTTPAAPDALRSLSDAGHAFHGAAAVNCMSPFASLLTGSEQSKLPLQAQDLMSFSPSLSPQ</sequence>
<dbReference type="PANTHER" id="PTHR12353">
    <property type="entry name" value="DISKS LARGE-ASSOCIATED PROTEIN DAP SAP90/PSD-95-ASSOCIATED PROTEIN"/>
    <property type="match status" value="1"/>
</dbReference>
<dbReference type="GO" id="GO:0007052">
    <property type="term" value="P:mitotic spindle organization"/>
    <property type="evidence" value="ECO:0007669"/>
    <property type="project" value="TreeGrafter"/>
</dbReference>
<accession>V9KDB1</accession>
<dbReference type="Pfam" id="PF03359">
    <property type="entry name" value="GKAP"/>
    <property type="match status" value="1"/>
</dbReference>